<dbReference type="CDD" id="cd01168">
    <property type="entry name" value="adenosine_kinase"/>
    <property type="match status" value="1"/>
</dbReference>
<dbReference type="InterPro" id="IPR029056">
    <property type="entry name" value="Ribokinase-like"/>
</dbReference>
<dbReference type="GO" id="GO:0004001">
    <property type="term" value="F:adenosine kinase activity"/>
    <property type="evidence" value="ECO:0007669"/>
    <property type="project" value="UniProtKB-UniRule"/>
</dbReference>
<evidence type="ECO:0000256" key="10">
    <source>
        <dbReference type="PIRSR" id="PIRSR601805-1"/>
    </source>
</evidence>
<dbReference type="EC" id="2.7.1.20" evidence="4 11"/>
<dbReference type="EMBL" id="CAJVPQ010003113">
    <property type="protein sequence ID" value="CAG8618379.1"/>
    <property type="molecule type" value="Genomic_DNA"/>
</dbReference>
<organism evidence="13 14">
    <name type="scientific">Funneliformis caledonium</name>
    <dbReference type="NCBI Taxonomy" id="1117310"/>
    <lineage>
        <taxon>Eukaryota</taxon>
        <taxon>Fungi</taxon>
        <taxon>Fungi incertae sedis</taxon>
        <taxon>Mucoromycota</taxon>
        <taxon>Glomeromycotina</taxon>
        <taxon>Glomeromycetes</taxon>
        <taxon>Glomerales</taxon>
        <taxon>Glomeraceae</taxon>
        <taxon>Funneliformis</taxon>
    </lineage>
</organism>
<dbReference type="PROSITE" id="PS00584">
    <property type="entry name" value="PFKB_KINASES_2"/>
    <property type="match status" value="1"/>
</dbReference>
<evidence type="ECO:0000313" key="14">
    <source>
        <dbReference type="Proteomes" id="UP000789570"/>
    </source>
</evidence>
<comment type="cofactor">
    <cofactor evidence="1 11">
        <name>Mg(2+)</name>
        <dbReference type="ChEBI" id="CHEBI:18420"/>
    </cofactor>
</comment>
<dbReference type="SUPFAM" id="SSF53613">
    <property type="entry name" value="Ribokinase-like"/>
    <property type="match status" value="1"/>
</dbReference>
<evidence type="ECO:0000256" key="5">
    <source>
        <dbReference type="ARBA" id="ARBA00022679"/>
    </source>
</evidence>
<comment type="catalytic activity">
    <reaction evidence="11">
        <text>adenosine + ATP = AMP + ADP + H(+)</text>
        <dbReference type="Rhea" id="RHEA:20824"/>
        <dbReference type="ChEBI" id="CHEBI:15378"/>
        <dbReference type="ChEBI" id="CHEBI:16335"/>
        <dbReference type="ChEBI" id="CHEBI:30616"/>
        <dbReference type="ChEBI" id="CHEBI:456215"/>
        <dbReference type="ChEBI" id="CHEBI:456216"/>
        <dbReference type="EC" id="2.7.1.20"/>
    </reaction>
</comment>
<dbReference type="OrthoDB" id="432447at2759"/>
<dbReference type="Pfam" id="PF00294">
    <property type="entry name" value="PfkB"/>
    <property type="match status" value="2"/>
</dbReference>
<accession>A0A9N9D099</accession>
<comment type="similarity">
    <text evidence="3 11">Belongs to the carbohydrate kinase PfkB family.</text>
</comment>
<feature type="domain" description="Carbohydrate kinase PfkB" evidence="12">
    <location>
        <begin position="26"/>
        <end position="189"/>
    </location>
</feature>
<dbReference type="Proteomes" id="UP000789570">
    <property type="component" value="Unassembled WGS sequence"/>
</dbReference>
<keyword evidence="7 11" id="KW-0547">Nucleotide-binding</keyword>
<evidence type="ECO:0000256" key="11">
    <source>
        <dbReference type="RuleBase" id="RU368116"/>
    </source>
</evidence>
<evidence type="ECO:0000256" key="9">
    <source>
        <dbReference type="ARBA" id="ARBA00022840"/>
    </source>
</evidence>
<dbReference type="PRINTS" id="PR00989">
    <property type="entry name" value="ADENOKINASE"/>
</dbReference>
<evidence type="ECO:0000256" key="2">
    <source>
        <dbReference type="ARBA" id="ARBA00004801"/>
    </source>
</evidence>
<keyword evidence="5 11" id="KW-0808">Transferase</keyword>
<dbReference type="InterPro" id="IPR011611">
    <property type="entry name" value="PfkB_dom"/>
</dbReference>
<dbReference type="Gene3D" id="3.40.1190.20">
    <property type="match status" value="2"/>
</dbReference>
<dbReference type="AlphaFoldDB" id="A0A9N9D099"/>
<evidence type="ECO:0000256" key="4">
    <source>
        <dbReference type="ARBA" id="ARBA00012119"/>
    </source>
</evidence>
<reference evidence="13" key="1">
    <citation type="submission" date="2021-06" db="EMBL/GenBank/DDBJ databases">
        <authorList>
            <person name="Kallberg Y."/>
            <person name="Tangrot J."/>
            <person name="Rosling A."/>
        </authorList>
    </citation>
    <scope>NUCLEOTIDE SEQUENCE</scope>
    <source>
        <strain evidence="13">UK204</strain>
    </source>
</reference>
<dbReference type="GO" id="GO:0044209">
    <property type="term" value="P:AMP salvage"/>
    <property type="evidence" value="ECO:0007669"/>
    <property type="project" value="UniProtKB-UniRule"/>
</dbReference>
<keyword evidence="8 11" id="KW-0418">Kinase</keyword>
<proteinExistence type="inferred from homology"/>
<keyword evidence="14" id="KW-1185">Reference proteome</keyword>
<keyword evidence="9 11" id="KW-0067">ATP-binding</keyword>
<dbReference type="PANTHER" id="PTHR45769:SF3">
    <property type="entry name" value="ADENOSINE KINASE"/>
    <property type="match status" value="1"/>
</dbReference>
<sequence length="300" mass="33150">MTEHKYKLLCMGNPLLDIQVTADKALLNKYGLKANDAILAEDKHKPMYEELVKNYTPVYVAGGAAQNAARGAQFLLPPKSTIYFGCVGDDKYAQEMRNAANNEGLTIDYLVNKEFPTGTCGVIITDHNRSLVANLSAAEKYNETEHLDLPEKWKIVENTEYYYVGGFFLTVSPSSILKIAKHAADKNKTEDLKEIAKKMAQLPKVNKKRQRIVVITHGAESTIVAEQEGALKEYPILSINPKDIVDTNGAGDAFVGGFLSQYVQGKPIDECVSAGHWLANINIKRVGPTYPEEKIPYPGN</sequence>
<dbReference type="PANTHER" id="PTHR45769">
    <property type="entry name" value="ADENOSINE KINASE"/>
    <property type="match status" value="1"/>
</dbReference>
<dbReference type="GO" id="GO:0006166">
    <property type="term" value="P:purine ribonucleoside salvage"/>
    <property type="evidence" value="ECO:0007669"/>
    <property type="project" value="UniProtKB-KW"/>
</dbReference>
<comment type="function">
    <text evidence="11">ATP dependent phosphorylation of adenosine and other related nucleoside analogs to monophosphate derivatives.</text>
</comment>
<dbReference type="InterPro" id="IPR001805">
    <property type="entry name" value="Adenokinase"/>
</dbReference>
<feature type="domain" description="Carbohydrate kinase PfkB" evidence="12">
    <location>
        <begin position="192"/>
        <end position="294"/>
    </location>
</feature>
<keyword evidence="11" id="KW-0460">Magnesium</keyword>
<feature type="active site" description="Proton acceptor" evidence="10">
    <location>
        <position position="252"/>
    </location>
</feature>
<name>A0A9N9D099_9GLOM</name>
<evidence type="ECO:0000313" key="13">
    <source>
        <dbReference type="EMBL" id="CAG8618379.1"/>
    </source>
</evidence>
<comment type="caution">
    <text evidence="13">The sequence shown here is derived from an EMBL/GenBank/DDBJ whole genome shotgun (WGS) entry which is preliminary data.</text>
</comment>
<dbReference type="GO" id="GO:0006144">
    <property type="term" value="P:purine nucleobase metabolic process"/>
    <property type="evidence" value="ECO:0007669"/>
    <property type="project" value="TreeGrafter"/>
</dbReference>
<evidence type="ECO:0000256" key="1">
    <source>
        <dbReference type="ARBA" id="ARBA00001946"/>
    </source>
</evidence>
<evidence type="ECO:0000256" key="3">
    <source>
        <dbReference type="ARBA" id="ARBA00010688"/>
    </source>
</evidence>
<dbReference type="GO" id="GO:0005524">
    <property type="term" value="F:ATP binding"/>
    <property type="evidence" value="ECO:0007669"/>
    <property type="project" value="UniProtKB-UniRule"/>
</dbReference>
<protein>
    <recommendedName>
        <fullName evidence="4 11">Adenosine kinase</fullName>
        <shortName evidence="11">AK</shortName>
        <ecNumber evidence="4 11">2.7.1.20</ecNumber>
    </recommendedName>
    <alternativeName>
        <fullName evidence="11">Adenosine 5'-phosphotransferase</fullName>
    </alternativeName>
</protein>
<dbReference type="GO" id="GO:0005634">
    <property type="term" value="C:nucleus"/>
    <property type="evidence" value="ECO:0007669"/>
    <property type="project" value="TreeGrafter"/>
</dbReference>
<evidence type="ECO:0000256" key="8">
    <source>
        <dbReference type="ARBA" id="ARBA00022777"/>
    </source>
</evidence>
<gene>
    <name evidence="13" type="ORF">FCALED_LOCUS9427</name>
</gene>
<dbReference type="GO" id="GO:0005829">
    <property type="term" value="C:cytosol"/>
    <property type="evidence" value="ECO:0007669"/>
    <property type="project" value="TreeGrafter"/>
</dbReference>
<dbReference type="InterPro" id="IPR002173">
    <property type="entry name" value="Carboh/pur_kinase_PfkB_CS"/>
</dbReference>
<evidence type="ECO:0000256" key="6">
    <source>
        <dbReference type="ARBA" id="ARBA00022726"/>
    </source>
</evidence>
<evidence type="ECO:0000256" key="7">
    <source>
        <dbReference type="ARBA" id="ARBA00022741"/>
    </source>
</evidence>
<evidence type="ECO:0000259" key="12">
    <source>
        <dbReference type="Pfam" id="PF00294"/>
    </source>
</evidence>
<comment type="pathway">
    <text evidence="2 11">Purine metabolism; AMP biosynthesis via salvage pathway; AMP from adenosine: step 1/1.</text>
</comment>
<keyword evidence="6 11" id="KW-0660">Purine salvage</keyword>